<feature type="compositionally biased region" description="Basic and acidic residues" evidence="2">
    <location>
        <begin position="1"/>
        <end position="11"/>
    </location>
</feature>
<keyword evidence="1" id="KW-0479">Metal-binding</keyword>
<proteinExistence type="predicted"/>
<dbReference type="PROSITE" id="PS50108">
    <property type="entry name" value="CRIB"/>
    <property type="match status" value="1"/>
</dbReference>
<feature type="domain" description="CRIB" evidence="4">
    <location>
        <begin position="57"/>
        <end position="71"/>
    </location>
</feature>
<dbReference type="SUPFAM" id="SSF55144">
    <property type="entry name" value="LigT-like"/>
    <property type="match status" value="1"/>
</dbReference>
<feature type="compositionally biased region" description="Gly residues" evidence="2">
    <location>
        <begin position="383"/>
        <end position="394"/>
    </location>
</feature>
<feature type="region of interest" description="Disordered" evidence="2">
    <location>
        <begin position="1"/>
        <end position="122"/>
    </location>
</feature>
<dbReference type="Proteomes" id="UP000700334">
    <property type="component" value="Unassembled WGS sequence"/>
</dbReference>
<dbReference type="PANTHER" id="PTHR46729:SF1">
    <property type="entry name" value="LEUKOCYTE RECEPTOR CLUSTER MEMBER 9"/>
    <property type="match status" value="1"/>
</dbReference>
<dbReference type="GO" id="GO:0008270">
    <property type="term" value="F:zinc ion binding"/>
    <property type="evidence" value="ECO:0007669"/>
    <property type="project" value="UniProtKB-KW"/>
</dbReference>
<evidence type="ECO:0000256" key="2">
    <source>
        <dbReference type="SAM" id="MobiDB-lite"/>
    </source>
</evidence>
<organism evidence="5 6">
    <name type="scientific">Galemys pyrenaicus</name>
    <name type="common">Iberian desman</name>
    <name type="synonym">Pyrenean desman</name>
    <dbReference type="NCBI Taxonomy" id="202257"/>
    <lineage>
        <taxon>Eukaryota</taxon>
        <taxon>Metazoa</taxon>
        <taxon>Chordata</taxon>
        <taxon>Craniata</taxon>
        <taxon>Vertebrata</taxon>
        <taxon>Euteleostomi</taxon>
        <taxon>Mammalia</taxon>
        <taxon>Eutheria</taxon>
        <taxon>Laurasiatheria</taxon>
        <taxon>Eulipotyphla</taxon>
        <taxon>Talpidae</taxon>
        <taxon>Galemys</taxon>
    </lineage>
</organism>
<keyword evidence="6" id="KW-1185">Reference proteome</keyword>
<dbReference type="OrthoDB" id="10263155at2759"/>
<feature type="domain" description="C3H1-type" evidence="3">
    <location>
        <begin position="195"/>
        <end position="222"/>
    </location>
</feature>
<dbReference type="InterPro" id="IPR009097">
    <property type="entry name" value="Cyclic_Pdiesterase"/>
</dbReference>
<evidence type="ECO:0000313" key="5">
    <source>
        <dbReference type="EMBL" id="KAG8520603.1"/>
    </source>
</evidence>
<evidence type="ECO:0000259" key="3">
    <source>
        <dbReference type="PROSITE" id="PS50103"/>
    </source>
</evidence>
<evidence type="ECO:0000256" key="1">
    <source>
        <dbReference type="PROSITE-ProRule" id="PRU00723"/>
    </source>
</evidence>
<dbReference type="InterPro" id="IPR000571">
    <property type="entry name" value="Znf_CCCH"/>
</dbReference>
<dbReference type="InterPro" id="IPR042653">
    <property type="entry name" value="Leng9"/>
</dbReference>
<feature type="compositionally biased region" description="Low complexity" evidence="2">
    <location>
        <begin position="418"/>
        <end position="428"/>
    </location>
</feature>
<protein>
    <submittedName>
        <fullName evidence="5">Leukocyte receptor cluster member 9</fullName>
    </submittedName>
</protein>
<dbReference type="InterPro" id="IPR040459">
    <property type="entry name" value="MJ1316"/>
</dbReference>
<keyword evidence="5" id="KW-0675">Receptor</keyword>
<feature type="compositionally biased region" description="Pro residues" evidence="2">
    <location>
        <begin position="104"/>
        <end position="116"/>
    </location>
</feature>
<dbReference type="SMART" id="SM00285">
    <property type="entry name" value="PBD"/>
    <property type="match status" value="1"/>
</dbReference>
<dbReference type="InterPro" id="IPR029273">
    <property type="entry name" value="Cdc42_effect-like"/>
</dbReference>
<gene>
    <name evidence="5" type="ORF">J0S82_007471</name>
</gene>
<dbReference type="EMBL" id="JAGFMF010011562">
    <property type="protein sequence ID" value="KAG8520603.1"/>
    <property type="molecule type" value="Genomic_DNA"/>
</dbReference>
<feature type="zinc finger region" description="C3H1-type" evidence="1">
    <location>
        <begin position="195"/>
        <end position="222"/>
    </location>
</feature>
<dbReference type="Pfam" id="PF00786">
    <property type="entry name" value="PBD"/>
    <property type="match status" value="1"/>
</dbReference>
<dbReference type="InterPro" id="IPR019510">
    <property type="entry name" value="AKAP7-like_phosphoesterase"/>
</dbReference>
<feature type="non-terminal residue" evidence="5">
    <location>
        <position position="685"/>
    </location>
</feature>
<comment type="caution">
    <text evidence="5">The sequence shown here is derived from an EMBL/GenBank/DDBJ whole genome shotgun (WGS) entry which is preliminary data.</text>
</comment>
<reference evidence="5" key="1">
    <citation type="journal article" date="2021" name="Evol. Appl.">
        <title>The genome of the Pyrenean desman and the effects of bottlenecks and inbreeding on the genomic landscape of an endangered species.</title>
        <authorList>
            <person name="Escoda L."/>
            <person name="Castresana J."/>
        </authorList>
    </citation>
    <scope>NUCLEOTIDE SEQUENCE</scope>
    <source>
        <strain evidence="5">IBE-C5619</strain>
    </source>
</reference>
<accession>A0A8J6AGW4</accession>
<dbReference type="Pfam" id="PF14957">
    <property type="entry name" value="BORG_CEP"/>
    <property type="match status" value="1"/>
</dbReference>
<dbReference type="PANTHER" id="PTHR46729">
    <property type="entry name" value="LEUKOCYTE RECEPTOR CLUSTER MEMBER 9"/>
    <property type="match status" value="1"/>
</dbReference>
<dbReference type="Gene3D" id="3.90.1140.10">
    <property type="entry name" value="Cyclic phosphodiesterase"/>
    <property type="match status" value="1"/>
</dbReference>
<dbReference type="AlphaFoldDB" id="A0A8J6AGW4"/>
<sequence>ESRCRWRKEEGGESLGAAGREAGSGAGGAAQLEPMPVLKQLGPAQPKKRPERGALSISAPLGDFRHTLHVGRGGDAFGDTSFLSRHGGGPPPESGAPPAGAPCSAPPPALPQPPQPALRAPAPADPLLSFHLDLGPSMLDAVLGVMDAERPVAAAAKPDVHPGPGTQHSRARCCPNADLELDDSKSPTEAPAGEPAPPAACRFFLEGRCRFGARCRQPHPGAPAPAGARRGAEAEAEADAGTKKPPLRTAEAVIQRIRWDPRLDPADFTVGYVDRFLGVREEPFGAFCWDEPLAALGPGVLAVPQHRVRYFRHRGRLVWDRASRTDLVFGSGSAAGRGPTILDVLDAGGAREPGEAADGPDADAGGAPDGGEGAEDARPTGGVRDGGAPEGAGARGQAEPAGTELGTAAAQEGGGPEAGFPAAAAAAKAQERELGGAGRWTFRGSPPERVLRAAAAGRTAEPRAEATGWPAGEGPETEWGMGAGPWDHAQSSASRAYAPRQPRPTHFVALMVTDPELRAGVARAQEELVRASPACGEFNVPPQALHLTLALLRLAGPGEVEAAVGALRQVLLVPGLQVPQRLSFRNLVLLNPHVLCAPPSPSLQSMAQALSQRLEAWGLRVLQPPEGLHPHLTLAKVPQGSPVCLPKPELSPGQELGNQRLGKLWLCRTGRTGDSYEPVAEMPLE</sequence>
<dbReference type="InterPro" id="IPR000095">
    <property type="entry name" value="CRIB_dom"/>
</dbReference>
<dbReference type="Pfam" id="PF10469">
    <property type="entry name" value="AKAP7_NLS"/>
    <property type="match status" value="1"/>
</dbReference>
<keyword evidence="1" id="KW-0862">Zinc</keyword>
<feature type="compositionally biased region" description="Low complexity" evidence="2">
    <location>
        <begin position="356"/>
        <end position="366"/>
    </location>
</feature>
<evidence type="ECO:0000313" key="6">
    <source>
        <dbReference type="Proteomes" id="UP000700334"/>
    </source>
</evidence>
<feature type="region of interest" description="Disordered" evidence="2">
    <location>
        <begin position="344"/>
        <end position="489"/>
    </location>
</feature>
<dbReference type="PROSITE" id="PS50103">
    <property type="entry name" value="ZF_C3H1"/>
    <property type="match status" value="1"/>
</dbReference>
<evidence type="ECO:0000259" key="4">
    <source>
        <dbReference type="PROSITE" id="PS50108"/>
    </source>
</evidence>
<keyword evidence="1" id="KW-0863">Zinc-finger</keyword>
<dbReference type="Pfam" id="PF04457">
    <property type="entry name" value="MJ1316"/>
    <property type="match status" value="1"/>
</dbReference>
<feature type="region of interest" description="Disordered" evidence="2">
    <location>
        <begin position="219"/>
        <end position="247"/>
    </location>
</feature>
<name>A0A8J6AGW4_GALPY</name>